<dbReference type="GO" id="GO:0004252">
    <property type="term" value="F:serine-type endopeptidase activity"/>
    <property type="evidence" value="ECO:0007669"/>
    <property type="project" value="InterPro"/>
</dbReference>
<dbReference type="AlphaFoldDB" id="A0A9C6XVQ3"/>
<dbReference type="GO" id="GO:0006508">
    <property type="term" value="P:proteolysis"/>
    <property type="evidence" value="ECO:0007669"/>
    <property type="project" value="UniProtKB-KW"/>
</dbReference>
<evidence type="ECO:0000256" key="5">
    <source>
        <dbReference type="ARBA" id="ARBA00023157"/>
    </source>
</evidence>
<dbReference type="InterPro" id="IPR043504">
    <property type="entry name" value="Peptidase_S1_PA_chymotrypsin"/>
</dbReference>
<comment type="similarity">
    <text evidence="1">Belongs to the peptidase S1 family.</text>
</comment>
<evidence type="ECO:0000259" key="8">
    <source>
        <dbReference type="PROSITE" id="PS50240"/>
    </source>
</evidence>
<keyword evidence="3 6" id="KW-0378">Hydrolase</keyword>
<dbReference type="RefSeq" id="XP_052132883.1">
    <property type="nucleotide sequence ID" value="XM_052276923.1"/>
</dbReference>
<evidence type="ECO:0000313" key="9">
    <source>
        <dbReference type="Proteomes" id="UP000504606"/>
    </source>
</evidence>
<dbReference type="OrthoDB" id="5565075at2759"/>
<reference evidence="10" key="1">
    <citation type="submission" date="2025-08" db="UniProtKB">
        <authorList>
            <consortium name="RefSeq"/>
        </authorList>
    </citation>
    <scope>IDENTIFICATION</scope>
    <source>
        <tissue evidence="10">Whole organism</tissue>
    </source>
</reference>
<proteinExistence type="inferred from homology"/>
<organism evidence="9 10">
    <name type="scientific">Frankliniella occidentalis</name>
    <name type="common">Western flower thrips</name>
    <name type="synonym">Euthrips occidentalis</name>
    <dbReference type="NCBI Taxonomy" id="133901"/>
    <lineage>
        <taxon>Eukaryota</taxon>
        <taxon>Metazoa</taxon>
        <taxon>Ecdysozoa</taxon>
        <taxon>Arthropoda</taxon>
        <taxon>Hexapoda</taxon>
        <taxon>Insecta</taxon>
        <taxon>Pterygota</taxon>
        <taxon>Neoptera</taxon>
        <taxon>Paraneoptera</taxon>
        <taxon>Thysanoptera</taxon>
        <taxon>Terebrantia</taxon>
        <taxon>Thripoidea</taxon>
        <taxon>Thripidae</taxon>
        <taxon>Frankliniella</taxon>
    </lineage>
</organism>
<feature type="chain" id="PRO_5038993707" evidence="7">
    <location>
        <begin position="21"/>
        <end position="346"/>
    </location>
</feature>
<dbReference type="FunFam" id="2.40.10.10:FF:000068">
    <property type="entry name" value="transmembrane protease serine 2"/>
    <property type="match status" value="1"/>
</dbReference>
<dbReference type="PROSITE" id="PS00134">
    <property type="entry name" value="TRYPSIN_HIS"/>
    <property type="match status" value="1"/>
</dbReference>
<name>A0A9C6XVQ3_FRAOC</name>
<evidence type="ECO:0000313" key="10">
    <source>
        <dbReference type="RefSeq" id="XP_052132883.1"/>
    </source>
</evidence>
<dbReference type="InterPro" id="IPR001314">
    <property type="entry name" value="Peptidase_S1A"/>
</dbReference>
<dbReference type="Pfam" id="PF00089">
    <property type="entry name" value="Trypsin"/>
    <property type="match status" value="1"/>
</dbReference>
<dbReference type="PANTHER" id="PTHR24276">
    <property type="entry name" value="POLYSERASE-RELATED"/>
    <property type="match status" value="1"/>
</dbReference>
<dbReference type="InterPro" id="IPR009003">
    <property type="entry name" value="Peptidase_S1_PA"/>
</dbReference>
<keyword evidence="7" id="KW-0732">Signal</keyword>
<dbReference type="PROSITE" id="PS00135">
    <property type="entry name" value="TRYPSIN_SER"/>
    <property type="match status" value="1"/>
</dbReference>
<keyword evidence="9" id="KW-1185">Reference proteome</keyword>
<keyword evidence="5" id="KW-1015">Disulfide bond</keyword>
<evidence type="ECO:0000256" key="4">
    <source>
        <dbReference type="ARBA" id="ARBA00022825"/>
    </source>
</evidence>
<evidence type="ECO:0000256" key="3">
    <source>
        <dbReference type="ARBA" id="ARBA00022801"/>
    </source>
</evidence>
<dbReference type="InterPro" id="IPR033116">
    <property type="entry name" value="TRYPSIN_SER"/>
</dbReference>
<dbReference type="InterPro" id="IPR018114">
    <property type="entry name" value="TRYPSIN_HIS"/>
</dbReference>
<protein>
    <submittedName>
        <fullName evidence="10">Brachyurin-like isoform X1</fullName>
    </submittedName>
</protein>
<dbReference type="Proteomes" id="UP000504606">
    <property type="component" value="Unplaced"/>
</dbReference>
<dbReference type="PROSITE" id="PS50240">
    <property type="entry name" value="TRYPSIN_DOM"/>
    <property type="match status" value="1"/>
</dbReference>
<dbReference type="PRINTS" id="PR00722">
    <property type="entry name" value="CHYMOTRYPSIN"/>
</dbReference>
<dbReference type="PANTHER" id="PTHR24276:SF91">
    <property type="entry name" value="AT26814P-RELATED"/>
    <property type="match status" value="1"/>
</dbReference>
<dbReference type="InterPro" id="IPR050430">
    <property type="entry name" value="Peptidase_S1"/>
</dbReference>
<dbReference type="SMART" id="SM00020">
    <property type="entry name" value="Tryp_SPc"/>
    <property type="match status" value="1"/>
</dbReference>
<evidence type="ECO:0000256" key="2">
    <source>
        <dbReference type="ARBA" id="ARBA00022670"/>
    </source>
</evidence>
<dbReference type="SUPFAM" id="SSF50494">
    <property type="entry name" value="Trypsin-like serine proteases"/>
    <property type="match status" value="1"/>
</dbReference>
<gene>
    <name evidence="10" type="primary">LOC127752200</name>
</gene>
<evidence type="ECO:0000256" key="1">
    <source>
        <dbReference type="ARBA" id="ARBA00007664"/>
    </source>
</evidence>
<dbReference type="Gene3D" id="2.40.10.10">
    <property type="entry name" value="Trypsin-like serine proteases"/>
    <property type="match status" value="3"/>
</dbReference>
<feature type="signal peptide" evidence="7">
    <location>
        <begin position="1"/>
        <end position="20"/>
    </location>
</feature>
<dbReference type="CDD" id="cd00190">
    <property type="entry name" value="Tryp_SPc"/>
    <property type="match status" value="1"/>
</dbReference>
<dbReference type="InterPro" id="IPR001254">
    <property type="entry name" value="Trypsin_dom"/>
</dbReference>
<sequence>MSNMKLLLLPLALSCSLARGYDYQTSVLRPNSQAVQPQTLQPVQPLVPVDPSYTYSEWQAVMADQAPRPEECDGCVPGTEPQPAVAGSSAGARHSVRIIGGQAAAPGQFPWQAQVRMDNSYFCGGSILSAQWILSAGHCASGFSTFVVVLGSVYSGNNPDSNKLVISCRKAIVHEGYNSYLISDDISLISLGTPIRGWNSVISPIRLPSLSDATNTFSGWPSTVSGFGRFGDAQSVSPGISPLLRYVNVVVIDNAQCAQTFGASVRSTNICTSGGSRSAPVSACNGDSGGALVVYQGDVLNKTATQVGIVSFGSGRGCNLSYPSAYTRVTSYLKWISSKSGLAISA</sequence>
<dbReference type="GeneID" id="127752200"/>
<evidence type="ECO:0000256" key="6">
    <source>
        <dbReference type="RuleBase" id="RU363034"/>
    </source>
</evidence>
<evidence type="ECO:0000256" key="7">
    <source>
        <dbReference type="SAM" id="SignalP"/>
    </source>
</evidence>
<dbReference type="KEGG" id="foc:127752200"/>
<keyword evidence="2 6" id="KW-0645">Protease</keyword>
<accession>A0A9C6XVQ3</accession>
<feature type="domain" description="Peptidase S1" evidence="8">
    <location>
        <begin position="98"/>
        <end position="341"/>
    </location>
</feature>
<keyword evidence="4 6" id="KW-0720">Serine protease</keyword>